<protein>
    <submittedName>
        <fullName evidence="1">Uncharacterized protein</fullName>
    </submittedName>
</protein>
<dbReference type="RefSeq" id="WP_055145776.1">
    <property type="nucleotide sequence ID" value="NZ_JXSZ01000006.1"/>
</dbReference>
<comment type="caution">
    <text evidence="1">The sequence shown here is derived from an EMBL/GenBank/DDBJ whole genome shotgun (WGS) entry which is preliminary data.</text>
</comment>
<organism evidence="1 2">
    <name type="scientific">Jiulongibacter sediminis</name>
    <dbReference type="NCBI Taxonomy" id="1605367"/>
    <lineage>
        <taxon>Bacteria</taxon>
        <taxon>Pseudomonadati</taxon>
        <taxon>Bacteroidota</taxon>
        <taxon>Cytophagia</taxon>
        <taxon>Cytophagales</taxon>
        <taxon>Leadbetterellaceae</taxon>
        <taxon>Jiulongibacter</taxon>
    </lineage>
</organism>
<dbReference type="AlphaFoldDB" id="A0A0P7BCN9"/>
<gene>
    <name evidence="1" type="ORF">AFM12_06890</name>
</gene>
<reference evidence="1 2" key="1">
    <citation type="submission" date="2015-07" db="EMBL/GenBank/DDBJ databases">
        <title>The draft genome sequence of Leadbetterella sp. JN14-9.</title>
        <authorList>
            <person name="Liu Y."/>
            <person name="Du J."/>
            <person name="Shao Z."/>
        </authorList>
    </citation>
    <scope>NUCLEOTIDE SEQUENCE [LARGE SCALE GENOMIC DNA]</scope>
    <source>
        <strain evidence="1 2">JN14-9</strain>
    </source>
</reference>
<sequence length="95" mass="10845">MLFKYWKYLKLAVLILVPLAILIFPLETFINSPAICDPNDPNYNSCGIWQAIYSFLHLDFEAGSLYNSRGFVMGPLIAGLSGWELWDEVKDLKKS</sequence>
<evidence type="ECO:0000313" key="1">
    <source>
        <dbReference type="EMBL" id="KPM48366.1"/>
    </source>
</evidence>
<name>A0A0P7BCN9_9BACT</name>
<dbReference type="STRING" id="1605367.AFM12_06890"/>
<accession>A0A0P7BCN9</accession>
<proteinExistence type="predicted"/>
<evidence type="ECO:0000313" key="2">
    <source>
        <dbReference type="Proteomes" id="UP000050454"/>
    </source>
</evidence>
<keyword evidence="2" id="KW-1185">Reference proteome</keyword>
<dbReference type="Proteomes" id="UP000050454">
    <property type="component" value="Unassembled WGS sequence"/>
</dbReference>
<dbReference type="EMBL" id="LGTQ01000006">
    <property type="protein sequence ID" value="KPM48366.1"/>
    <property type="molecule type" value="Genomic_DNA"/>
</dbReference>